<feature type="region of interest" description="Disordered" evidence="1">
    <location>
        <begin position="1"/>
        <end position="49"/>
    </location>
</feature>
<reference evidence="2" key="1">
    <citation type="submission" date="2019-12" db="EMBL/GenBank/DDBJ databases">
        <title>Genome sequencing and annotation of Brassica cretica.</title>
        <authorList>
            <person name="Studholme D.J."/>
            <person name="Sarris P.F."/>
        </authorList>
    </citation>
    <scope>NUCLEOTIDE SEQUENCE</scope>
    <source>
        <strain evidence="2">PFS-102/07</strain>
        <tissue evidence="2">Leaf</tissue>
    </source>
</reference>
<evidence type="ECO:0000256" key="1">
    <source>
        <dbReference type="SAM" id="MobiDB-lite"/>
    </source>
</evidence>
<feature type="compositionally biased region" description="Polar residues" evidence="1">
    <location>
        <begin position="1"/>
        <end position="20"/>
    </location>
</feature>
<feature type="compositionally biased region" description="Acidic residues" evidence="1">
    <location>
        <begin position="36"/>
        <end position="49"/>
    </location>
</feature>
<comment type="caution">
    <text evidence="2">The sequence shown here is derived from an EMBL/GenBank/DDBJ whole genome shotgun (WGS) entry which is preliminary data.</text>
</comment>
<evidence type="ECO:0000313" key="2">
    <source>
        <dbReference type="EMBL" id="KAF2548519.1"/>
    </source>
</evidence>
<organism evidence="2">
    <name type="scientific">Brassica cretica</name>
    <name type="common">Mustard</name>
    <dbReference type="NCBI Taxonomy" id="69181"/>
    <lineage>
        <taxon>Eukaryota</taxon>
        <taxon>Viridiplantae</taxon>
        <taxon>Streptophyta</taxon>
        <taxon>Embryophyta</taxon>
        <taxon>Tracheophyta</taxon>
        <taxon>Spermatophyta</taxon>
        <taxon>Magnoliopsida</taxon>
        <taxon>eudicotyledons</taxon>
        <taxon>Gunneridae</taxon>
        <taxon>Pentapetalae</taxon>
        <taxon>rosids</taxon>
        <taxon>malvids</taxon>
        <taxon>Brassicales</taxon>
        <taxon>Brassicaceae</taxon>
        <taxon>Brassiceae</taxon>
        <taxon>Brassica</taxon>
    </lineage>
</organism>
<protein>
    <submittedName>
        <fullName evidence="2">Uncharacterized protein</fullName>
    </submittedName>
</protein>
<gene>
    <name evidence="2" type="ORF">F2Q70_00023262</name>
</gene>
<dbReference type="AlphaFoldDB" id="A0A8S9GSK7"/>
<dbReference type="EMBL" id="QGKY02001925">
    <property type="protein sequence ID" value="KAF2548519.1"/>
    <property type="molecule type" value="Genomic_DNA"/>
</dbReference>
<accession>A0A8S9GSK7</accession>
<proteinExistence type="predicted"/>
<name>A0A8S9GSK7_BRACR</name>
<sequence>MEPSDTVQSGQTQVQETQTAEPGVDSAGNRHRESQVEETESSDGCTEES</sequence>